<sequence>MRENRLAKGFGLMASPSNQFDGIFDDQG</sequence>
<proteinExistence type="predicted"/>
<dbReference type="AlphaFoldDB" id="A0A381PDU0"/>
<accession>A0A381PDU0</accession>
<evidence type="ECO:0000313" key="1">
    <source>
        <dbReference type="EMBL" id="SUZ64319.1"/>
    </source>
</evidence>
<gene>
    <name evidence="1" type="ORF">METZ01_LOCUS17173</name>
</gene>
<dbReference type="EMBL" id="UINC01000930">
    <property type="protein sequence ID" value="SUZ64319.1"/>
    <property type="molecule type" value="Genomic_DNA"/>
</dbReference>
<reference evidence="1" key="1">
    <citation type="submission" date="2018-05" db="EMBL/GenBank/DDBJ databases">
        <authorList>
            <person name="Lanie J.A."/>
            <person name="Ng W.-L."/>
            <person name="Kazmierczak K.M."/>
            <person name="Andrzejewski T.M."/>
            <person name="Davidsen T.M."/>
            <person name="Wayne K.J."/>
            <person name="Tettelin H."/>
            <person name="Glass J.I."/>
            <person name="Rusch D."/>
            <person name="Podicherti R."/>
            <person name="Tsui H.-C.T."/>
            <person name="Winkler M.E."/>
        </authorList>
    </citation>
    <scope>NUCLEOTIDE SEQUENCE</scope>
</reference>
<name>A0A381PDU0_9ZZZZ</name>
<protein>
    <submittedName>
        <fullName evidence="1">Uncharacterized protein</fullName>
    </submittedName>
</protein>
<organism evidence="1">
    <name type="scientific">marine metagenome</name>
    <dbReference type="NCBI Taxonomy" id="408172"/>
    <lineage>
        <taxon>unclassified sequences</taxon>
        <taxon>metagenomes</taxon>
        <taxon>ecological metagenomes</taxon>
    </lineage>
</organism>